<name>A0A917A2J6_9HYPH</name>
<organism evidence="3 4">
    <name type="scientific">Aureimonas endophytica</name>
    <dbReference type="NCBI Taxonomy" id="2027858"/>
    <lineage>
        <taxon>Bacteria</taxon>
        <taxon>Pseudomonadati</taxon>
        <taxon>Pseudomonadota</taxon>
        <taxon>Alphaproteobacteria</taxon>
        <taxon>Hyphomicrobiales</taxon>
        <taxon>Aurantimonadaceae</taxon>
        <taxon>Aureimonas</taxon>
    </lineage>
</organism>
<dbReference type="Proteomes" id="UP000644699">
    <property type="component" value="Unassembled WGS sequence"/>
</dbReference>
<dbReference type="InterPro" id="IPR051803">
    <property type="entry name" value="TA_system_RelE-like_toxin"/>
</dbReference>
<keyword evidence="4" id="KW-1185">Reference proteome</keyword>
<evidence type="ECO:0000256" key="1">
    <source>
        <dbReference type="ARBA" id="ARBA00006226"/>
    </source>
</evidence>
<protein>
    <recommendedName>
        <fullName evidence="5">Plasmid stabilization system protein ParE</fullName>
    </recommendedName>
</protein>
<dbReference type="EMBL" id="BMIQ01000012">
    <property type="protein sequence ID" value="GGE23633.1"/>
    <property type="molecule type" value="Genomic_DNA"/>
</dbReference>
<dbReference type="Pfam" id="PF05016">
    <property type="entry name" value="ParE_toxin"/>
    <property type="match status" value="1"/>
</dbReference>
<proteinExistence type="inferred from homology"/>
<sequence>MRVRLSEDARRFLRAEAEYLRRRNPSAAHRFLESIRLARTNLAEFPLIGATACDSLVPGSRRLVVGPYVLTYDVRAETVEVAAIRHGRMQDPGPKVEDDFDYEAEASMSRP</sequence>
<dbReference type="Gene3D" id="3.30.2310.20">
    <property type="entry name" value="RelE-like"/>
    <property type="match status" value="1"/>
</dbReference>
<dbReference type="RefSeq" id="WP_188913207.1">
    <property type="nucleotide sequence ID" value="NZ_BMIQ01000012.1"/>
</dbReference>
<comment type="similarity">
    <text evidence="1">Belongs to the RelE toxin family.</text>
</comment>
<evidence type="ECO:0000256" key="2">
    <source>
        <dbReference type="ARBA" id="ARBA00022649"/>
    </source>
</evidence>
<evidence type="ECO:0000313" key="4">
    <source>
        <dbReference type="Proteomes" id="UP000644699"/>
    </source>
</evidence>
<comment type="caution">
    <text evidence="3">The sequence shown here is derived from an EMBL/GenBank/DDBJ whole genome shotgun (WGS) entry which is preliminary data.</text>
</comment>
<reference evidence="3" key="1">
    <citation type="journal article" date="2014" name="Int. J. Syst. Evol. Microbiol.">
        <title>Complete genome sequence of Corynebacterium casei LMG S-19264T (=DSM 44701T), isolated from a smear-ripened cheese.</title>
        <authorList>
            <consortium name="US DOE Joint Genome Institute (JGI-PGF)"/>
            <person name="Walter F."/>
            <person name="Albersmeier A."/>
            <person name="Kalinowski J."/>
            <person name="Ruckert C."/>
        </authorList>
    </citation>
    <scope>NUCLEOTIDE SEQUENCE</scope>
    <source>
        <strain evidence="3">CGMCC 1.15367</strain>
    </source>
</reference>
<dbReference type="AlphaFoldDB" id="A0A917A2J6"/>
<dbReference type="InterPro" id="IPR007712">
    <property type="entry name" value="RelE/ParE_toxin"/>
</dbReference>
<dbReference type="InterPro" id="IPR035093">
    <property type="entry name" value="RelE/ParE_toxin_dom_sf"/>
</dbReference>
<evidence type="ECO:0000313" key="3">
    <source>
        <dbReference type="EMBL" id="GGE23633.1"/>
    </source>
</evidence>
<keyword evidence="2" id="KW-1277">Toxin-antitoxin system</keyword>
<evidence type="ECO:0008006" key="5">
    <source>
        <dbReference type="Google" id="ProtNLM"/>
    </source>
</evidence>
<reference evidence="3" key="2">
    <citation type="submission" date="2020-09" db="EMBL/GenBank/DDBJ databases">
        <authorList>
            <person name="Sun Q."/>
            <person name="Zhou Y."/>
        </authorList>
    </citation>
    <scope>NUCLEOTIDE SEQUENCE</scope>
    <source>
        <strain evidence="3">CGMCC 1.15367</strain>
    </source>
</reference>
<gene>
    <name evidence="3" type="ORF">GCM10011390_48820</name>
</gene>
<dbReference type="PANTHER" id="PTHR33755">
    <property type="entry name" value="TOXIN PARE1-RELATED"/>
    <property type="match status" value="1"/>
</dbReference>
<accession>A0A917A2J6</accession>